<evidence type="ECO:0000313" key="2">
    <source>
        <dbReference type="Proteomes" id="UP000276133"/>
    </source>
</evidence>
<dbReference type="Proteomes" id="UP000276133">
    <property type="component" value="Unassembled WGS sequence"/>
</dbReference>
<keyword evidence="2" id="KW-1185">Reference proteome</keyword>
<sequence length="102" mass="11944">MCVCDSKQFHLNSSTTSILIRLAQKVSKFNTLGRLIDPLERQLLDGNGSSGEDWSKTVTKYDRSNIERNSTKCYYKVRAMQNFQTISRYGFRPHFWIPYIKN</sequence>
<reference evidence="1 2" key="1">
    <citation type="journal article" date="2018" name="Sci. Rep.">
        <title>Genomic signatures of local adaptation to the degree of environmental predictability in rotifers.</title>
        <authorList>
            <person name="Franch-Gras L."/>
            <person name="Hahn C."/>
            <person name="Garcia-Roger E.M."/>
            <person name="Carmona M.J."/>
            <person name="Serra M."/>
            <person name="Gomez A."/>
        </authorList>
    </citation>
    <scope>NUCLEOTIDE SEQUENCE [LARGE SCALE GENOMIC DNA]</scope>
    <source>
        <strain evidence="1">HYR1</strain>
    </source>
</reference>
<evidence type="ECO:0000313" key="1">
    <source>
        <dbReference type="EMBL" id="RNA08333.1"/>
    </source>
</evidence>
<protein>
    <submittedName>
        <fullName evidence="1">Uncharacterized protein</fullName>
    </submittedName>
</protein>
<proteinExistence type="predicted"/>
<organism evidence="1 2">
    <name type="scientific">Brachionus plicatilis</name>
    <name type="common">Marine rotifer</name>
    <name type="synonym">Brachionus muelleri</name>
    <dbReference type="NCBI Taxonomy" id="10195"/>
    <lineage>
        <taxon>Eukaryota</taxon>
        <taxon>Metazoa</taxon>
        <taxon>Spiralia</taxon>
        <taxon>Gnathifera</taxon>
        <taxon>Rotifera</taxon>
        <taxon>Eurotatoria</taxon>
        <taxon>Monogononta</taxon>
        <taxon>Pseudotrocha</taxon>
        <taxon>Ploima</taxon>
        <taxon>Brachionidae</taxon>
        <taxon>Brachionus</taxon>
    </lineage>
</organism>
<accession>A0A3M7QAI0</accession>
<gene>
    <name evidence="1" type="ORF">BpHYR1_003136</name>
</gene>
<name>A0A3M7QAI0_BRAPC</name>
<comment type="caution">
    <text evidence="1">The sequence shown here is derived from an EMBL/GenBank/DDBJ whole genome shotgun (WGS) entry which is preliminary data.</text>
</comment>
<dbReference type="EMBL" id="REGN01006777">
    <property type="protein sequence ID" value="RNA08333.1"/>
    <property type="molecule type" value="Genomic_DNA"/>
</dbReference>
<dbReference type="AlphaFoldDB" id="A0A3M7QAI0"/>